<name>A0AAI9HZ90_PROST</name>
<dbReference type="EMBL" id="AAZDVE040000010">
    <property type="protein sequence ID" value="EMP9432680.1"/>
    <property type="molecule type" value="Genomic_DNA"/>
</dbReference>
<evidence type="ECO:0000313" key="3">
    <source>
        <dbReference type="Proteomes" id="UP001495779"/>
    </source>
</evidence>
<dbReference type="AlphaFoldDB" id="A0AAI9HZ90"/>
<dbReference type="Proteomes" id="UP001495779">
    <property type="component" value="Unassembled WGS sequence"/>
</dbReference>
<reference evidence="2 3" key="1">
    <citation type="submission" date="2021-04" db="EMBL/GenBank/DDBJ databases">
        <title>Determining the burden of carbapenem-resistant Enterobacterales from a tertiary public heath setting in Bangladesh: a clinical, epidemiological, and molecular study.</title>
        <authorList>
            <person name="Farzana R."/>
            <person name="Walsh T.R."/>
        </authorList>
    </citation>
    <scope>NUCLEOTIDE SEQUENCE [LARGE SCALE GENOMIC DNA]</scope>
    <source>
        <strain evidence="3">dmpro_s316</strain>
        <strain evidence="2">Dmpro_s316</strain>
    </source>
</reference>
<organism evidence="1">
    <name type="scientific">Providencia stuartii</name>
    <dbReference type="NCBI Taxonomy" id="588"/>
    <lineage>
        <taxon>Bacteria</taxon>
        <taxon>Pseudomonadati</taxon>
        <taxon>Pseudomonadota</taxon>
        <taxon>Gammaproteobacteria</taxon>
        <taxon>Enterobacterales</taxon>
        <taxon>Morganellaceae</taxon>
        <taxon>Providencia</taxon>
    </lineage>
</organism>
<gene>
    <name evidence="1" type="ORF">JRA39_001719</name>
    <name evidence="2" type="ORF">KDV35_00100</name>
</gene>
<accession>A0AAI9HZ90</accession>
<comment type="caution">
    <text evidence="1">The sequence shown here is derived from an EMBL/GenBank/DDBJ whole genome shotgun (WGS) entry which is preliminary data.</text>
</comment>
<dbReference type="EMBL" id="JAGSRH010000001">
    <property type="protein sequence ID" value="MER5075288.1"/>
    <property type="molecule type" value="Genomic_DNA"/>
</dbReference>
<proteinExistence type="predicted"/>
<dbReference type="RefSeq" id="WP_249999083.1">
    <property type="nucleotide sequence ID" value="NZ_CP095443.1"/>
</dbReference>
<evidence type="ECO:0000313" key="2">
    <source>
        <dbReference type="EMBL" id="MER5075288.1"/>
    </source>
</evidence>
<reference evidence="1" key="2">
    <citation type="submission" date="2024-02" db="EMBL/GenBank/DDBJ databases">
        <authorList>
            <consortium name="Clinical and Environmental Microbiology Branch: Whole genome sequencing antimicrobial resistance pathogens in the healthcare setting"/>
        </authorList>
    </citation>
    <scope>NUCLEOTIDE SEQUENCE</scope>
    <source>
        <strain evidence="1">2020GO-00142</strain>
    </source>
</reference>
<protein>
    <submittedName>
        <fullName evidence="1">DUF2235 domain-containing protein</fullName>
    </submittedName>
</protein>
<sequence length="564" mass="64422">MPGKLQSIMDNGWQHFLDEMKSLPEDIATDMVGDVIKNGDWQEALSNPITKLTNPKEWRNLLVEKGAPSLFFALVEAMPILRDSALVSDFLLSGVDTRVNNALFLFETSVKEAKKNEIPLSLISVSLFGFDLGGTLARQFLDKLLNQLCIKNDDGIVRYQGIPVDIAFVGLFDCSRHTGASQDNGLDTASSFGPMGVEIVGSALGAHAIKHNTSLPSLVKQSLHLVAAHERRLWRPAFRTGLNDDNHVEQLVPGCSEDVGGGLIANEQKPSAELSLYSLRKMYRAAEMACVPFPIFSQLNKLDKDVAEYFIIRDRVKSPSQSPNEAGKSVRHWVAEYQKILLKKYFNVPWMNQHLNSYFIWLGEKFYEYRLELQKLEARKREELGYVGMTYGAIQADRDTFQDTSKEVATLKKHWGWLDDVNDEAVKLYRDYHQRGNYYRRGDMRFHHEGLLKNIWYPAYCRAEWFMECQVSANKGLPFPRRPSWAPPVDNVLFAYFVHDIQAKDKSESITDNFFAIRKLELPGDEEIRIKQEKIGQPKQVKEPTAYDPNKSIEQFWGQLGKRF</sequence>
<evidence type="ECO:0000313" key="1">
    <source>
        <dbReference type="EMBL" id="EMP9432680.1"/>
    </source>
</evidence>